<organism evidence="2 3">
    <name type="scientific">Cocos nucifera</name>
    <name type="common">Coconut palm</name>
    <dbReference type="NCBI Taxonomy" id="13894"/>
    <lineage>
        <taxon>Eukaryota</taxon>
        <taxon>Viridiplantae</taxon>
        <taxon>Streptophyta</taxon>
        <taxon>Embryophyta</taxon>
        <taxon>Tracheophyta</taxon>
        <taxon>Spermatophyta</taxon>
        <taxon>Magnoliopsida</taxon>
        <taxon>Liliopsida</taxon>
        <taxon>Arecaceae</taxon>
        <taxon>Arecoideae</taxon>
        <taxon>Cocoseae</taxon>
        <taxon>Attaleinae</taxon>
        <taxon>Cocos</taxon>
    </lineage>
</organism>
<gene>
    <name evidence="2" type="ORF">COCNU_16G002750</name>
</gene>
<feature type="region of interest" description="Disordered" evidence="1">
    <location>
        <begin position="1"/>
        <end position="27"/>
    </location>
</feature>
<comment type="caution">
    <text evidence="2">The sequence shown here is derived from an EMBL/GenBank/DDBJ whole genome shotgun (WGS) entry which is preliminary data.</text>
</comment>
<reference evidence="2" key="1">
    <citation type="journal article" date="2017" name="Gigascience">
        <title>The genome draft of coconut (Cocos nucifera).</title>
        <authorList>
            <person name="Xiao Y."/>
            <person name="Xu P."/>
            <person name="Fan H."/>
            <person name="Baudouin L."/>
            <person name="Xia W."/>
            <person name="Bocs S."/>
            <person name="Xu J."/>
            <person name="Li Q."/>
            <person name="Guo A."/>
            <person name="Zhou L."/>
            <person name="Li J."/>
            <person name="Wu Y."/>
            <person name="Ma Z."/>
            <person name="Armero A."/>
            <person name="Issali A.E."/>
            <person name="Liu N."/>
            <person name="Peng M."/>
            <person name="Yang Y."/>
        </authorList>
    </citation>
    <scope>NUCLEOTIDE SEQUENCE</scope>
    <source>
        <tissue evidence="2">Spear leaf of Hainan Tall coconut</tissue>
    </source>
</reference>
<dbReference type="OrthoDB" id="1918304at2759"/>
<accession>A0A8K0NDY1</accession>
<proteinExistence type="predicted"/>
<protein>
    <recommendedName>
        <fullName evidence="4">BZIP domain-containing protein</fullName>
    </recommendedName>
</protein>
<evidence type="ECO:0008006" key="4">
    <source>
        <dbReference type="Google" id="ProtNLM"/>
    </source>
</evidence>
<dbReference type="Proteomes" id="UP000797356">
    <property type="component" value="Chromosome 16"/>
</dbReference>
<evidence type="ECO:0000313" key="2">
    <source>
        <dbReference type="EMBL" id="KAG1371181.1"/>
    </source>
</evidence>
<feature type="compositionally biased region" description="Basic residues" evidence="1">
    <location>
        <begin position="1"/>
        <end position="11"/>
    </location>
</feature>
<reference evidence="2" key="2">
    <citation type="submission" date="2019-07" db="EMBL/GenBank/DDBJ databases">
        <authorList>
            <person name="Yang Y."/>
            <person name="Bocs S."/>
            <person name="Baudouin L."/>
        </authorList>
    </citation>
    <scope>NUCLEOTIDE SEQUENCE</scope>
    <source>
        <tissue evidence="2">Spear leaf of Hainan Tall coconut</tissue>
    </source>
</reference>
<evidence type="ECO:0000313" key="3">
    <source>
        <dbReference type="Proteomes" id="UP000797356"/>
    </source>
</evidence>
<evidence type="ECO:0000256" key="1">
    <source>
        <dbReference type="SAM" id="MobiDB-lite"/>
    </source>
</evidence>
<dbReference type="AlphaFoldDB" id="A0A8K0NDY1"/>
<dbReference type="EMBL" id="CM017887">
    <property type="protein sequence ID" value="KAG1371181.1"/>
    <property type="molecule type" value="Genomic_DNA"/>
</dbReference>
<sequence>MRKRRGGRRSRPKESGKPKGNRDVVRKHREKAADAIHLEDEAKRLHTLNHKLQGRLQLLEALEAEIVRLRVLLADFQAKRLMQNWAFSHLRSNAVALASNVCQRTMHQEQGDDLA</sequence>
<feature type="compositionally biased region" description="Basic and acidic residues" evidence="1">
    <location>
        <begin position="12"/>
        <end position="24"/>
    </location>
</feature>
<keyword evidence="3" id="KW-1185">Reference proteome</keyword>
<name>A0A8K0NDY1_COCNU</name>